<sequence>MTTISLLLLLRVLGTQFPNINHRKHWLSTAVGLLVLNCEACEACW</sequence>
<protein>
    <submittedName>
        <fullName evidence="1">Uncharacterized protein</fullName>
    </submittedName>
</protein>
<organism evidence="1">
    <name type="scientific">Arundo donax</name>
    <name type="common">Giant reed</name>
    <name type="synonym">Donax arundinaceus</name>
    <dbReference type="NCBI Taxonomy" id="35708"/>
    <lineage>
        <taxon>Eukaryota</taxon>
        <taxon>Viridiplantae</taxon>
        <taxon>Streptophyta</taxon>
        <taxon>Embryophyta</taxon>
        <taxon>Tracheophyta</taxon>
        <taxon>Spermatophyta</taxon>
        <taxon>Magnoliopsida</taxon>
        <taxon>Liliopsida</taxon>
        <taxon>Poales</taxon>
        <taxon>Poaceae</taxon>
        <taxon>PACMAD clade</taxon>
        <taxon>Arundinoideae</taxon>
        <taxon>Arundineae</taxon>
        <taxon>Arundo</taxon>
    </lineage>
</organism>
<evidence type="ECO:0000313" key="1">
    <source>
        <dbReference type="EMBL" id="JAD99086.1"/>
    </source>
</evidence>
<proteinExistence type="predicted"/>
<dbReference type="EMBL" id="GBRH01198809">
    <property type="protein sequence ID" value="JAD99086.1"/>
    <property type="molecule type" value="Transcribed_RNA"/>
</dbReference>
<accession>A0A0A9EGA4</accession>
<dbReference type="AlphaFoldDB" id="A0A0A9EGA4"/>
<reference evidence="1" key="1">
    <citation type="submission" date="2014-09" db="EMBL/GenBank/DDBJ databases">
        <authorList>
            <person name="Magalhaes I.L.F."/>
            <person name="Oliveira U."/>
            <person name="Santos F.R."/>
            <person name="Vidigal T.H.D.A."/>
            <person name="Brescovit A.D."/>
            <person name="Santos A.J."/>
        </authorList>
    </citation>
    <scope>NUCLEOTIDE SEQUENCE</scope>
    <source>
        <tissue evidence="1">Shoot tissue taken approximately 20 cm above the soil surface</tissue>
    </source>
</reference>
<name>A0A0A9EGA4_ARUDO</name>
<reference evidence="1" key="2">
    <citation type="journal article" date="2015" name="Data Brief">
        <title>Shoot transcriptome of the giant reed, Arundo donax.</title>
        <authorList>
            <person name="Barrero R.A."/>
            <person name="Guerrero F.D."/>
            <person name="Moolhuijzen P."/>
            <person name="Goolsby J.A."/>
            <person name="Tidwell J."/>
            <person name="Bellgard S.E."/>
            <person name="Bellgard M.I."/>
        </authorList>
    </citation>
    <scope>NUCLEOTIDE SEQUENCE</scope>
    <source>
        <tissue evidence="1">Shoot tissue taken approximately 20 cm above the soil surface</tissue>
    </source>
</reference>